<feature type="signal peptide" evidence="3">
    <location>
        <begin position="1"/>
        <end position="32"/>
    </location>
</feature>
<dbReference type="Pfam" id="PF02493">
    <property type="entry name" value="MORN"/>
    <property type="match status" value="5"/>
</dbReference>
<dbReference type="SMART" id="SM00698">
    <property type="entry name" value="MORN"/>
    <property type="match status" value="5"/>
</dbReference>
<evidence type="ECO:0000313" key="4">
    <source>
        <dbReference type="EMBL" id="VVD76207.1"/>
    </source>
</evidence>
<dbReference type="SUPFAM" id="SSF82185">
    <property type="entry name" value="Histone H3 K4-specific methyltransferase SET7/9 N-terminal domain"/>
    <property type="match status" value="1"/>
</dbReference>
<feature type="compositionally biased region" description="Low complexity" evidence="2">
    <location>
        <begin position="294"/>
        <end position="314"/>
    </location>
</feature>
<dbReference type="RefSeq" id="WP_150720135.1">
    <property type="nucleotide sequence ID" value="NZ_CABPRV010000002.1"/>
</dbReference>
<keyword evidence="5" id="KW-1185">Reference proteome</keyword>
<dbReference type="InterPro" id="IPR003409">
    <property type="entry name" value="MORN"/>
</dbReference>
<dbReference type="PANTHER" id="PTHR43215:SF14">
    <property type="entry name" value="RADIAL SPOKE HEAD 1 HOMOLOG"/>
    <property type="match status" value="1"/>
</dbReference>
<evidence type="ECO:0000256" key="1">
    <source>
        <dbReference type="ARBA" id="ARBA00022737"/>
    </source>
</evidence>
<evidence type="ECO:0000256" key="2">
    <source>
        <dbReference type="SAM" id="MobiDB-lite"/>
    </source>
</evidence>
<accession>A0ABY6VQI2</accession>
<dbReference type="Proteomes" id="UP000366065">
    <property type="component" value="Unassembled WGS sequence"/>
</dbReference>
<protein>
    <submittedName>
        <fullName evidence="4">MORN repeat-containing protein</fullName>
    </submittedName>
</protein>
<feature type="region of interest" description="Disordered" evidence="2">
    <location>
        <begin position="284"/>
        <end position="324"/>
    </location>
</feature>
<gene>
    <name evidence="4" type="ORF">PCA20602_00866</name>
</gene>
<sequence length="445" mass="46330">MARGHAACRRTRSVICKIGLIGMLFATGAAYAADGAWVVTNTGCKVWSNDPTNPEVTWTATWTGPCKNGIANGQGTEEWFRNGVFDQRLEGTLTNGVRTGTGTYTWASGNRYEGPFVDDARTGKGKFFWTNGDTYEGDFIAGKRTGKGVYVWADGKRYEGDNVDGQITGQGFQIEPNGNTYRGEWQNNTFHGTGIITFASDGSVRAGQFVNGRIFEGTDSKADGTLVATYSNGVRSRASTSSDSDSSGVISFVAGLLGAAAQGVASGGGRNAAQYQAVATALQAASGSPGGSPSGAAMPSAQPPGGYSGAASAGNVGGSTPSGLAGRKTTPAISGCVDQVRIPRGAKGYVGWYAVETGLTNKCGYTINVAWCVTGLTNKDGNDAARCENQYSGLFGISPGEQISMHVDRFGTLVTLVCKDPAMPLNIQWNGTRFTGQCYLPPGQS</sequence>
<dbReference type="Gene3D" id="2.20.110.10">
    <property type="entry name" value="Histone H3 K4-specific methyltransferase SET7/9 N-terminal domain"/>
    <property type="match status" value="3"/>
</dbReference>
<dbReference type="PANTHER" id="PTHR43215">
    <property type="entry name" value="RADIAL SPOKE HEAD 1 HOMOLOG"/>
    <property type="match status" value="1"/>
</dbReference>
<evidence type="ECO:0000256" key="3">
    <source>
        <dbReference type="SAM" id="SignalP"/>
    </source>
</evidence>
<comment type="caution">
    <text evidence="4">The sequence shown here is derived from an EMBL/GenBank/DDBJ whole genome shotgun (WGS) entry which is preliminary data.</text>
</comment>
<feature type="chain" id="PRO_5046801109" evidence="3">
    <location>
        <begin position="33"/>
        <end position="445"/>
    </location>
</feature>
<proteinExistence type="predicted"/>
<organism evidence="4 5">
    <name type="scientific">Pandoraea capi</name>
    <dbReference type="NCBI Taxonomy" id="2508286"/>
    <lineage>
        <taxon>Bacteria</taxon>
        <taxon>Pseudomonadati</taxon>
        <taxon>Pseudomonadota</taxon>
        <taxon>Betaproteobacteria</taxon>
        <taxon>Burkholderiales</taxon>
        <taxon>Burkholderiaceae</taxon>
        <taxon>Pandoraea</taxon>
    </lineage>
</organism>
<name>A0ABY6VQI2_9BURK</name>
<evidence type="ECO:0000313" key="5">
    <source>
        <dbReference type="Proteomes" id="UP000366065"/>
    </source>
</evidence>
<keyword evidence="1" id="KW-0677">Repeat</keyword>
<keyword evidence="3" id="KW-0732">Signal</keyword>
<reference evidence="4 5" key="1">
    <citation type="submission" date="2019-08" db="EMBL/GenBank/DDBJ databases">
        <authorList>
            <person name="Peeters C."/>
        </authorList>
    </citation>
    <scope>NUCLEOTIDE SEQUENCE [LARGE SCALE GENOMIC DNA]</scope>
    <source>
        <strain evidence="4 5">LMG 20602</strain>
    </source>
</reference>
<dbReference type="EMBL" id="CABPRV010000002">
    <property type="protein sequence ID" value="VVD76207.1"/>
    <property type="molecule type" value="Genomic_DNA"/>
</dbReference>